<keyword evidence="5" id="KW-0472">Membrane</keyword>
<feature type="region of interest" description="Disordered" evidence="4">
    <location>
        <begin position="424"/>
        <end position="462"/>
    </location>
</feature>
<feature type="compositionally biased region" description="Basic and acidic residues" evidence="4">
    <location>
        <begin position="448"/>
        <end position="462"/>
    </location>
</feature>
<keyword evidence="5" id="KW-0812">Transmembrane</keyword>
<feature type="transmembrane region" description="Helical" evidence="5">
    <location>
        <begin position="76"/>
        <end position="95"/>
    </location>
</feature>
<feature type="transmembrane region" description="Helical" evidence="5">
    <location>
        <begin position="138"/>
        <end position="155"/>
    </location>
</feature>
<dbReference type="Pfam" id="PF02518">
    <property type="entry name" value="HATPase_c"/>
    <property type="match status" value="1"/>
</dbReference>
<keyword evidence="3" id="KW-0902">Two-component regulatory system</keyword>
<evidence type="ECO:0000256" key="2">
    <source>
        <dbReference type="ARBA" id="ARBA00022777"/>
    </source>
</evidence>
<evidence type="ECO:0000256" key="3">
    <source>
        <dbReference type="ARBA" id="ARBA00023012"/>
    </source>
</evidence>
<sequence>MAPSRPGGFPDVPPSPACDHGCVTTVPAAAPPQPAPTPSGTPPMLRRRSGRFVAGVAGGVADHLGVNVLWVRAAFVVLSAINGAGVIAYGLLWIFVRQEPRDVPRVLGRTERQQALGLAALGIGAGLAAAALGNTFVGWIVGPLGVAAIGAAVVWREADESQRRRWTAGARSGVTGVAGGGRTGVLRVVAGALFVATGILVFLLGNLDLSQVQFGLLAVLATLVGVGVLTVPWWVRLMRELGEERRERIVETERAEIAAHLHDSVLQTLALIQRQADQPREVLRLARGQERELRHWLYGPTGYGRSGRASGEPALDAGLADAITTAAAEVEDTYAIDVRPVVVGDRPLDDGLRALVLAAREAMVNAAKHAEVSDFSVYVEVEPEEVHVFVRDRGVGFDPDAVPGDRHGLADSVHARMARHGGSVKLRSAPGEGTEVHLSMPVDGLTDGEGRPEPQAEKEAKR</sequence>
<dbReference type="Proteomes" id="UP001597145">
    <property type="component" value="Unassembled WGS sequence"/>
</dbReference>
<feature type="transmembrane region" description="Helical" evidence="5">
    <location>
        <begin position="115"/>
        <end position="132"/>
    </location>
</feature>
<dbReference type="InterPro" id="IPR003594">
    <property type="entry name" value="HATPase_dom"/>
</dbReference>
<dbReference type="InterPro" id="IPR036890">
    <property type="entry name" value="HATPase_C_sf"/>
</dbReference>
<evidence type="ECO:0000313" key="8">
    <source>
        <dbReference type="Proteomes" id="UP001597145"/>
    </source>
</evidence>
<comment type="caution">
    <text evidence="7">The sequence shown here is derived from an EMBL/GenBank/DDBJ whole genome shotgun (WGS) entry which is preliminary data.</text>
</comment>
<gene>
    <name evidence="7" type="ORF">ACFSCY_04870</name>
</gene>
<accession>A0ABW4FEX1</accession>
<dbReference type="Gene3D" id="3.30.565.10">
    <property type="entry name" value="Histidine kinase-like ATPase, C-terminal domain"/>
    <property type="match status" value="1"/>
</dbReference>
<keyword evidence="5" id="KW-1133">Transmembrane helix</keyword>
<dbReference type="PANTHER" id="PTHR24421:SF61">
    <property type="entry name" value="OXYGEN SENSOR HISTIDINE KINASE NREB"/>
    <property type="match status" value="1"/>
</dbReference>
<dbReference type="EMBL" id="JBHUCP010000003">
    <property type="protein sequence ID" value="MFD1528769.1"/>
    <property type="molecule type" value="Genomic_DNA"/>
</dbReference>
<organism evidence="7 8">
    <name type="scientific">Pseudonocardia aurantiaca</name>
    <dbReference type="NCBI Taxonomy" id="75290"/>
    <lineage>
        <taxon>Bacteria</taxon>
        <taxon>Bacillati</taxon>
        <taxon>Actinomycetota</taxon>
        <taxon>Actinomycetes</taxon>
        <taxon>Pseudonocardiales</taxon>
        <taxon>Pseudonocardiaceae</taxon>
        <taxon>Pseudonocardia</taxon>
    </lineage>
</organism>
<proteinExistence type="predicted"/>
<keyword evidence="1" id="KW-0808">Transferase</keyword>
<evidence type="ECO:0000256" key="1">
    <source>
        <dbReference type="ARBA" id="ARBA00022679"/>
    </source>
</evidence>
<evidence type="ECO:0000256" key="5">
    <source>
        <dbReference type="SAM" id="Phobius"/>
    </source>
</evidence>
<dbReference type="InterPro" id="IPR007168">
    <property type="entry name" value="Phageshock_PspC_N"/>
</dbReference>
<dbReference type="RefSeq" id="WP_379659645.1">
    <property type="nucleotide sequence ID" value="NZ_BAAAJG010000001.1"/>
</dbReference>
<reference evidence="8" key="1">
    <citation type="journal article" date="2019" name="Int. J. Syst. Evol. Microbiol.">
        <title>The Global Catalogue of Microorganisms (GCM) 10K type strain sequencing project: providing services to taxonomists for standard genome sequencing and annotation.</title>
        <authorList>
            <consortium name="The Broad Institute Genomics Platform"/>
            <consortium name="The Broad Institute Genome Sequencing Center for Infectious Disease"/>
            <person name="Wu L."/>
            <person name="Ma J."/>
        </authorList>
    </citation>
    <scope>NUCLEOTIDE SEQUENCE [LARGE SCALE GENOMIC DNA]</scope>
    <source>
        <strain evidence="8">JCM 12165</strain>
    </source>
</reference>
<protein>
    <submittedName>
        <fullName evidence="7">PspC domain-containing protein</fullName>
    </submittedName>
</protein>
<feature type="transmembrane region" description="Helical" evidence="5">
    <location>
        <begin position="216"/>
        <end position="235"/>
    </location>
</feature>
<feature type="transmembrane region" description="Helical" evidence="5">
    <location>
        <begin position="185"/>
        <end position="204"/>
    </location>
</feature>
<dbReference type="Pfam" id="PF04024">
    <property type="entry name" value="PspC"/>
    <property type="match status" value="1"/>
</dbReference>
<evidence type="ECO:0000259" key="6">
    <source>
        <dbReference type="SMART" id="SM00387"/>
    </source>
</evidence>
<dbReference type="InterPro" id="IPR050482">
    <property type="entry name" value="Sensor_HK_TwoCompSys"/>
</dbReference>
<dbReference type="SUPFAM" id="SSF55874">
    <property type="entry name" value="ATPase domain of HSP90 chaperone/DNA topoisomerase II/histidine kinase"/>
    <property type="match status" value="1"/>
</dbReference>
<feature type="domain" description="Histidine kinase/HSP90-like ATPase" evidence="6">
    <location>
        <begin position="350"/>
        <end position="444"/>
    </location>
</feature>
<evidence type="ECO:0000256" key="4">
    <source>
        <dbReference type="SAM" id="MobiDB-lite"/>
    </source>
</evidence>
<dbReference type="PANTHER" id="PTHR24421">
    <property type="entry name" value="NITRATE/NITRITE SENSOR PROTEIN NARX-RELATED"/>
    <property type="match status" value="1"/>
</dbReference>
<evidence type="ECO:0000313" key="7">
    <source>
        <dbReference type="EMBL" id="MFD1528769.1"/>
    </source>
</evidence>
<keyword evidence="2" id="KW-0418">Kinase</keyword>
<name>A0ABW4FEX1_9PSEU</name>
<keyword evidence="8" id="KW-1185">Reference proteome</keyword>
<dbReference type="SMART" id="SM00387">
    <property type="entry name" value="HATPase_c"/>
    <property type="match status" value="1"/>
</dbReference>